<evidence type="ECO:0000256" key="7">
    <source>
        <dbReference type="ARBA" id="ARBA00029628"/>
    </source>
</evidence>
<sequence>MQFDVYSHKNGKKYPYLVEVQSYLIDTPGRLMVAPLALPGEFVGSGELYPEVLVDGSKYRVVTTDIASVPVKALGDKVGDVSQYEAALKNAIFRLFWGF</sequence>
<dbReference type="Gene3D" id="2.30.30.110">
    <property type="match status" value="1"/>
</dbReference>
<reference evidence="9 10" key="1">
    <citation type="journal article" date="2016" name="Front. Microbiol.">
        <title>Genomic Resource of Rice Seed Associated Bacteria.</title>
        <authorList>
            <person name="Midha S."/>
            <person name="Bansal K."/>
            <person name="Sharma S."/>
            <person name="Kumar N."/>
            <person name="Patil P.P."/>
            <person name="Chaudhry V."/>
            <person name="Patil P.B."/>
        </authorList>
    </citation>
    <scope>NUCLEOTIDE SEQUENCE [LARGE SCALE GENOMIC DNA]</scope>
    <source>
        <strain evidence="9 10">RSA13</strain>
    </source>
</reference>
<gene>
    <name evidence="9" type="ORF">RSA13_12650</name>
</gene>
<dbReference type="SUPFAM" id="SSF50118">
    <property type="entry name" value="Cell growth inhibitor/plasmid maintenance toxic component"/>
    <property type="match status" value="1"/>
</dbReference>
<dbReference type="EMBL" id="LDSI01000018">
    <property type="protein sequence ID" value="KTS96482.1"/>
    <property type="molecule type" value="Genomic_DNA"/>
</dbReference>
<evidence type="ECO:0000256" key="8">
    <source>
        <dbReference type="ARBA" id="ARBA00033135"/>
    </source>
</evidence>
<dbReference type="Pfam" id="PF01845">
    <property type="entry name" value="CcdB"/>
    <property type="match status" value="1"/>
</dbReference>
<organism evidence="9 10">
    <name type="scientific">Pantoea stewartii</name>
    <dbReference type="NCBI Taxonomy" id="66269"/>
    <lineage>
        <taxon>Bacteria</taxon>
        <taxon>Pseudomonadati</taxon>
        <taxon>Pseudomonadota</taxon>
        <taxon>Gammaproteobacteria</taxon>
        <taxon>Enterobacterales</taxon>
        <taxon>Erwiniaceae</taxon>
        <taxon>Pantoea</taxon>
    </lineage>
</organism>
<dbReference type="GO" id="GO:0008657">
    <property type="term" value="F:DNA topoisomerase type II (double strand cut, ATP-hydrolyzing) inhibitor activity"/>
    <property type="evidence" value="ECO:0007669"/>
    <property type="project" value="InterPro"/>
</dbReference>
<evidence type="ECO:0000256" key="1">
    <source>
        <dbReference type="ARBA" id="ARBA00005230"/>
    </source>
</evidence>
<dbReference type="RefSeq" id="WP_058708913.1">
    <property type="nucleotide sequence ID" value="NZ_JARNMT010000002.1"/>
</dbReference>
<dbReference type="InterPro" id="IPR002712">
    <property type="entry name" value="CcdB"/>
</dbReference>
<proteinExistence type="inferred from homology"/>
<dbReference type="GO" id="GO:0006276">
    <property type="term" value="P:plasmid maintenance"/>
    <property type="evidence" value="ECO:0007669"/>
    <property type="project" value="InterPro"/>
</dbReference>
<comment type="similarity">
    <text evidence="1">Belongs to the CcdB toxin family.</text>
</comment>
<evidence type="ECO:0000313" key="9">
    <source>
        <dbReference type="EMBL" id="KTS96482.1"/>
    </source>
</evidence>
<dbReference type="Proteomes" id="UP000072520">
    <property type="component" value="Unassembled WGS sequence"/>
</dbReference>
<dbReference type="InterPro" id="IPR011067">
    <property type="entry name" value="Plasmid_toxin/cell-grow_inhib"/>
</dbReference>
<evidence type="ECO:0000256" key="3">
    <source>
        <dbReference type="ARBA" id="ARBA00022491"/>
    </source>
</evidence>
<name>A0AB34VEA8_9GAMM</name>
<dbReference type="AlphaFoldDB" id="A0AB34VEA8"/>
<evidence type="ECO:0000256" key="6">
    <source>
        <dbReference type="ARBA" id="ARBA00023163"/>
    </source>
</evidence>
<keyword evidence="3" id="KW-0678">Repressor</keyword>
<accession>A0AB34VEA8</accession>
<keyword evidence="6" id="KW-0804">Transcription</keyword>
<keyword evidence="4" id="KW-1277">Toxin-antitoxin system</keyword>
<evidence type="ECO:0000256" key="4">
    <source>
        <dbReference type="ARBA" id="ARBA00022649"/>
    </source>
</evidence>
<evidence type="ECO:0000256" key="2">
    <source>
        <dbReference type="ARBA" id="ARBA00015075"/>
    </source>
</evidence>
<comment type="caution">
    <text evidence="9">The sequence shown here is derived from an EMBL/GenBank/DDBJ whole genome shotgun (WGS) entry which is preliminary data.</text>
</comment>
<evidence type="ECO:0000256" key="5">
    <source>
        <dbReference type="ARBA" id="ARBA00023015"/>
    </source>
</evidence>
<protein>
    <recommendedName>
        <fullName evidence="2">Toxin CcdB</fullName>
    </recommendedName>
    <alternativeName>
        <fullName evidence="8">Cytotoxic protein CcdB</fullName>
    </alternativeName>
    <alternativeName>
        <fullName evidence="7">Protein LetD</fullName>
    </alternativeName>
</protein>
<keyword evidence="5" id="KW-0805">Transcription regulation</keyword>
<evidence type="ECO:0000313" key="10">
    <source>
        <dbReference type="Proteomes" id="UP000072520"/>
    </source>
</evidence>